<dbReference type="Pfam" id="PF25434">
    <property type="entry name" value="NUCB1_N"/>
    <property type="match status" value="1"/>
</dbReference>
<evidence type="ECO:0000256" key="1">
    <source>
        <dbReference type="ARBA" id="ARBA00004370"/>
    </source>
</evidence>
<keyword evidence="6" id="KW-0964">Secreted</keyword>
<keyword evidence="5" id="KW-0963">Cytoplasm</keyword>
<feature type="compositionally biased region" description="Basic and acidic residues" evidence="13">
    <location>
        <begin position="215"/>
        <end position="224"/>
    </location>
</feature>
<keyword evidence="9" id="KW-0677">Repeat</keyword>
<keyword evidence="7" id="KW-0597">Phosphoprotein</keyword>
<dbReference type="InterPro" id="IPR057576">
    <property type="entry name" value="NUCB1_N"/>
</dbReference>
<gene>
    <name evidence="15" type="ORF">NTEN_LOCUS7501</name>
</gene>
<evidence type="ECO:0000259" key="14">
    <source>
        <dbReference type="Pfam" id="PF25434"/>
    </source>
</evidence>
<evidence type="ECO:0000256" key="11">
    <source>
        <dbReference type="ARBA" id="ARBA00023136"/>
    </source>
</evidence>
<dbReference type="InterPro" id="IPR040250">
    <property type="entry name" value="Nucleobindin"/>
</dbReference>
<feature type="domain" description="NUCB1-like N-terminal" evidence="14">
    <location>
        <begin position="4"/>
        <end position="112"/>
    </location>
</feature>
<dbReference type="GO" id="GO:0005794">
    <property type="term" value="C:Golgi apparatus"/>
    <property type="evidence" value="ECO:0007669"/>
    <property type="project" value="UniProtKB-SubCell"/>
</dbReference>
<evidence type="ECO:0000256" key="13">
    <source>
        <dbReference type="SAM" id="MobiDB-lite"/>
    </source>
</evidence>
<reference evidence="15 16" key="1">
    <citation type="submission" date="2020-02" db="EMBL/GenBank/DDBJ databases">
        <authorList>
            <person name="Ferguson B K."/>
        </authorList>
    </citation>
    <scope>NUCLEOTIDE SEQUENCE [LARGE SCALE GENOMIC DNA]</scope>
</reference>
<dbReference type="Proteomes" id="UP000479000">
    <property type="component" value="Unassembled WGS sequence"/>
</dbReference>
<evidence type="ECO:0000256" key="5">
    <source>
        <dbReference type="ARBA" id="ARBA00022490"/>
    </source>
</evidence>
<evidence type="ECO:0000256" key="4">
    <source>
        <dbReference type="ARBA" id="ARBA00004613"/>
    </source>
</evidence>
<organism evidence="15 16">
    <name type="scientific">Nesidiocoris tenuis</name>
    <dbReference type="NCBI Taxonomy" id="355587"/>
    <lineage>
        <taxon>Eukaryota</taxon>
        <taxon>Metazoa</taxon>
        <taxon>Ecdysozoa</taxon>
        <taxon>Arthropoda</taxon>
        <taxon>Hexapoda</taxon>
        <taxon>Insecta</taxon>
        <taxon>Pterygota</taxon>
        <taxon>Neoptera</taxon>
        <taxon>Paraneoptera</taxon>
        <taxon>Hemiptera</taxon>
        <taxon>Heteroptera</taxon>
        <taxon>Panheteroptera</taxon>
        <taxon>Cimicomorpha</taxon>
        <taxon>Miridae</taxon>
        <taxon>Dicyphina</taxon>
        <taxon>Nesidiocoris</taxon>
    </lineage>
</organism>
<feature type="compositionally biased region" description="Basic and acidic residues" evidence="13">
    <location>
        <begin position="159"/>
        <end position="171"/>
    </location>
</feature>
<dbReference type="GO" id="GO:0005509">
    <property type="term" value="F:calcium ion binding"/>
    <property type="evidence" value="ECO:0007669"/>
    <property type="project" value="TreeGrafter"/>
</dbReference>
<dbReference type="PANTHER" id="PTHR19237">
    <property type="entry name" value="NUCLEOBINDIN"/>
    <property type="match status" value="1"/>
</dbReference>
<keyword evidence="16" id="KW-1185">Reference proteome</keyword>
<evidence type="ECO:0000313" key="16">
    <source>
        <dbReference type="Proteomes" id="UP000479000"/>
    </source>
</evidence>
<name>A0A6H5GE07_9HEMI</name>
<keyword evidence="11" id="KW-0472">Membrane</keyword>
<dbReference type="OrthoDB" id="5982823at2759"/>
<sequence length="224" mass="26594">MDVKFELEYNRYLKEVVDVLESDPEFRKKLETADENDFRSGKVAAELDFVSHHVRTQLDELKRSELARLRELMKLEEERKKAANDPHHNTHLDHSNPHTFEVQDLQMLMNKVRKDLEDADKQRREEFKEYEMMKEYESEEKMKEMDEQHKKEYLKKVEEEKKAAAKHDPVRPLRGILRANQKRRVAPRRRLGRHQCQAPVYRAGIPTVPGPASGRDGELEASRH</sequence>
<evidence type="ECO:0000256" key="9">
    <source>
        <dbReference type="ARBA" id="ARBA00022737"/>
    </source>
</evidence>
<evidence type="ECO:0000256" key="7">
    <source>
        <dbReference type="ARBA" id="ARBA00022553"/>
    </source>
</evidence>
<keyword evidence="10" id="KW-0333">Golgi apparatus</keyword>
<keyword evidence="8" id="KW-0732">Signal</keyword>
<evidence type="ECO:0000313" key="15">
    <source>
        <dbReference type="EMBL" id="CAB0001714.1"/>
    </source>
</evidence>
<evidence type="ECO:0000256" key="3">
    <source>
        <dbReference type="ARBA" id="ARBA00004555"/>
    </source>
</evidence>
<evidence type="ECO:0000256" key="2">
    <source>
        <dbReference type="ARBA" id="ARBA00004496"/>
    </source>
</evidence>
<feature type="non-terminal residue" evidence="15">
    <location>
        <position position="224"/>
    </location>
</feature>
<feature type="coiled-coil region" evidence="12">
    <location>
        <begin position="102"/>
        <end position="129"/>
    </location>
</feature>
<dbReference type="GO" id="GO:0070062">
    <property type="term" value="C:extracellular exosome"/>
    <property type="evidence" value="ECO:0007669"/>
    <property type="project" value="TreeGrafter"/>
</dbReference>
<proteinExistence type="predicted"/>
<keyword evidence="12" id="KW-0175">Coiled coil</keyword>
<accession>A0A6H5GE07</accession>
<dbReference type="PANTHER" id="PTHR19237:SF20">
    <property type="entry name" value="NUCLEOBINDIN 1"/>
    <property type="match status" value="1"/>
</dbReference>
<comment type="subcellular location">
    <subcellularLocation>
        <location evidence="2">Cytoplasm</location>
    </subcellularLocation>
    <subcellularLocation>
        <location evidence="3">Golgi apparatus</location>
    </subcellularLocation>
    <subcellularLocation>
        <location evidence="1">Membrane</location>
    </subcellularLocation>
    <subcellularLocation>
        <location evidence="4">Secreted</location>
    </subcellularLocation>
</comment>
<evidence type="ECO:0000256" key="10">
    <source>
        <dbReference type="ARBA" id="ARBA00023034"/>
    </source>
</evidence>
<evidence type="ECO:0000256" key="6">
    <source>
        <dbReference type="ARBA" id="ARBA00022525"/>
    </source>
</evidence>
<dbReference type="EMBL" id="CADCXU010011318">
    <property type="protein sequence ID" value="CAB0001714.1"/>
    <property type="molecule type" value="Genomic_DNA"/>
</dbReference>
<feature type="region of interest" description="Disordered" evidence="13">
    <location>
        <begin position="159"/>
        <end position="224"/>
    </location>
</feature>
<protein>
    <recommendedName>
        <fullName evidence="14">NUCB1-like N-terminal domain-containing protein</fullName>
    </recommendedName>
</protein>
<dbReference type="GO" id="GO:0005793">
    <property type="term" value="C:endoplasmic reticulum-Golgi intermediate compartment"/>
    <property type="evidence" value="ECO:0007669"/>
    <property type="project" value="TreeGrafter"/>
</dbReference>
<feature type="compositionally biased region" description="Basic residues" evidence="13">
    <location>
        <begin position="180"/>
        <end position="193"/>
    </location>
</feature>
<dbReference type="AlphaFoldDB" id="A0A6H5GE07"/>
<evidence type="ECO:0000256" key="8">
    <source>
        <dbReference type="ARBA" id="ARBA00022729"/>
    </source>
</evidence>
<evidence type="ECO:0000256" key="12">
    <source>
        <dbReference type="SAM" id="Coils"/>
    </source>
</evidence>
<dbReference type="GO" id="GO:0016020">
    <property type="term" value="C:membrane"/>
    <property type="evidence" value="ECO:0007669"/>
    <property type="project" value="UniProtKB-SubCell"/>
</dbReference>